<dbReference type="Proteomes" id="UP000008281">
    <property type="component" value="Unassembled WGS sequence"/>
</dbReference>
<accession>E3MYY9</accession>
<name>E3MYY9_CAERE</name>
<proteinExistence type="predicted"/>
<evidence type="ECO:0000313" key="2">
    <source>
        <dbReference type="Proteomes" id="UP000008281"/>
    </source>
</evidence>
<evidence type="ECO:0000313" key="1">
    <source>
        <dbReference type="EMBL" id="EFP12228.1"/>
    </source>
</evidence>
<evidence type="ECO:0008006" key="3">
    <source>
        <dbReference type="Google" id="ProtNLM"/>
    </source>
</evidence>
<reference evidence="1" key="1">
    <citation type="submission" date="2007-07" db="EMBL/GenBank/DDBJ databases">
        <title>PCAP assembly of the Caenorhabditis remanei genome.</title>
        <authorList>
            <consortium name="The Caenorhabditis remanei Sequencing Consortium"/>
            <person name="Wilson R.K."/>
        </authorList>
    </citation>
    <scope>NUCLEOTIDE SEQUENCE [LARGE SCALE GENOMIC DNA]</scope>
    <source>
        <strain evidence="1">PB4641</strain>
    </source>
</reference>
<dbReference type="EMBL" id="DS268498">
    <property type="protein sequence ID" value="EFP12228.1"/>
    <property type="molecule type" value="Genomic_DNA"/>
</dbReference>
<sequence length="120" mass="14258">MIPPVHYKLILDLWSGVSEFYLFCQVPSNFQYRAPPDFKMEKFHIYDGHWIHLEDIMNCKEVTIFNNSNQVWLRWANAEVLRGFTQKWIEADCQLEHIKLHSYPAEINNIGEIFSGLGER</sequence>
<protein>
    <recommendedName>
        <fullName evidence="3">F-box associated domain-containing protein</fullName>
    </recommendedName>
</protein>
<dbReference type="InParanoid" id="E3MYY9"/>
<dbReference type="AlphaFoldDB" id="E3MYY9"/>
<gene>
    <name evidence="1" type="ORF">CRE_04199</name>
</gene>
<dbReference type="HOGENOM" id="CLU_2051830_0_0_1"/>
<organism evidence="2">
    <name type="scientific">Caenorhabditis remanei</name>
    <name type="common">Caenorhabditis vulgaris</name>
    <dbReference type="NCBI Taxonomy" id="31234"/>
    <lineage>
        <taxon>Eukaryota</taxon>
        <taxon>Metazoa</taxon>
        <taxon>Ecdysozoa</taxon>
        <taxon>Nematoda</taxon>
        <taxon>Chromadorea</taxon>
        <taxon>Rhabditida</taxon>
        <taxon>Rhabditina</taxon>
        <taxon>Rhabditomorpha</taxon>
        <taxon>Rhabditoidea</taxon>
        <taxon>Rhabditidae</taxon>
        <taxon>Peloderinae</taxon>
        <taxon>Caenorhabditis</taxon>
    </lineage>
</organism>
<keyword evidence="2" id="KW-1185">Reference proteome</keyword>